<evidence type="ECO:0000256" key="1">
    <source>
        <dbReference type="SAM" id="MobiDB-lite"/>
    </source>
</evidence>
<feature type="compositionally biased region" description="Acidic residues" evidence="1">
    <location>
        <begin position="1"/>
        <end position="13"/>
    </location>
</feature>
<keyword evidence="3" id="KW-1185">Reference proteome</keyword>
<dbReference type="EMBL" id="MU006379">
    <property type="protein sequence ID" value="KAF2844445.1"/>
    <property type="molecule type" value="Genomic_DNA"/>
</dbReference>
<reference evidence="2" key="1">
    <citation type="submission" date="2020-01" db="EMBL/GenBank/DDBJ databases">
        <authorList>
            <consortium name="DOE Joint Genome Institute"/>
            <person name="Haridas S."/>
            <person name="Albert R."/>
            <person name="Binder M."/>
            <person name="Bloem J."/>
            <person name="Labutti K."/>
            <person name="Salamov A."/>
            <person name="Andreopoulos B."/>
            <person name="Baker S.E."/>
            <person name="Barry K."/>
            <person name="Bills G."/>
            <person name="Bluhm B.H."/>
            <person name="Cannon C."/>
            <person name="Castanera R."/>
            <person name="Culley D.E."/>
            <person name="Daum C."/>
            <person name="Ezra D."/>
            <person name="Gonzalez J.B."/>
            <person name="Henrissat B."/>
            <person name="Kuo A."/>
            <person name="Liang C."/>
            <person name="Lipzen A."/>
            <person name="Lutzoni F."/>
            <person name="Magnuson J."/>
            <person name="Mondo S."/>
            <person name="Nolan M."/>
            <person name="Ohm R."/>
            <person name="Pangilinan J."/>
            <person name="Park H.-J."/>
            <person name="Ramirez L."/>
            <person name="Alfaro M."/>
            <person name="Sun H."/>
            <person name="Tritt A."/>
            <person name="Yoshinaga Y."/>
            <person name="Zwiers L.-H."/>
            <person name="Turgeon B.G."/>
            <person name="Goodwin S.B."/>
            <person name="Spatafora J.W."/>
            <person name="Crous P.W."/>
            <person name="Grigoriev I.V."/>
        </authorList>
    </citation>
    <scope>NUCLEOTIDE SEQUENCE</scope>
    <source>
        <strain evidence="2">IPT5</strain>
    </source>
</reference>
<feature type="region of interest" description="Disordered" evidence="1">
    <location>
        <begin position="1"/>
        <end position="25"/>
    </location>
</feature>
<gene>
    <name evidence="2" type="ORF">T440DRAFT_473389</name>
</gene>
<proteinExistence type="predicted"/>
<feature type="non-terminal residue" evidence="2">
    <location>
        <position position="84"/>
    </location>
</feature>
<name>A0A6A7AQS0_9PLEO</name>
<dbReference type="AlphaFoldDB" id="A0A6A7AQS0"/>
<evidence type="ECO:0000313" key="2">
    <source>
        <dbReference type="EMBL" id="KAF2844445.1"/>
    </source>
</evidence>
<protein>
    <submittedName>
        <fullName evidence="2">Uncharacterized protein</fullName>
    </submittedName>
</protein>
<evidence type="ECO:0000313" key="3">
    <source>
        <dbReference type="Proteomes" id="UP000799423"/>
    </source>
</evidence>
<sequence length="84" mass="9493">MGFQDEEFDETDETSVTFEDASTTPHRIHGKGAMVYWRDCDVTLMKFTEGELKFVRNIQLRKGKGKLDAGETLVFMGEGGKVKT</sequence>
<organism evidence="2 3">
    <name type="scientific">Plenodomus tracheiphilus IPT5</name>
    <dbReference type="NCBI Taxonomy" id="1408161"/>
    <lineage>
        <taxon>Eukaryota</taxon>
        <taxon>Fungi</taxon>
        <taxon>Dikarya</taxon>
        <taxon>Ascomycota</taxon>
        <taxon>Pezizomycotina</taxon>
        <taxon>Dothideomycetes</taxon>
        <taxon>Pleosporomycetidae</taxon>
        <taxon>Pleosporales</taxon>
        <taxon>Pleosporineae</taxon>
        <taxon>Leptosphaeriaceae</taxon>
        <taxon>Plenodomus</taxon>
    </lineage>
</organism>
<accession>A0A6A7AQS0</accession>
<dbReference type="Proteomes" id="UP000799423">
    <property type="component" value="Unassembled WGS sequence"/>
</dbReference>
<dbReference type="OrthoDB" id="4255927at2759"/>